<dbReference type="GO" id="GO:0005737">
    <property type="term" value="C:cytoplasm"/>
    <property type="evidence" value="ECO:0007669"/>
    <property type="project" value="UniProtKB-SubCell"/>
</dbReference>
<evidence type="ECO:0000256" key="8">
    <source>
        <dbReference type="ARBA" id="ARBA00022679"/>
    </source>
</evidence>
<evidence type="ECO:0000256" key="11">
    <source>
        <dbReference type="ARBA" id="ARBA00022771"/>
    </source>
</evidence>
<evidence type="ECO:0000256" key="17">
    <source>
        <dbReference type="ARBA" id="ARBA00048679"/>
    </source>
</evidence>
<dbReference type="Ensembl" id="ENSCCRT00000040518.2">
    <property type="protein sequence ID" value="ENSCCRP00000037396.2"/>
    <property type="gene ID" value="ENSCCRG00000020004.2"/>
</dbReference>
<dbReference type="GO" id="GO:0019722">
    <property type="term" value="P:calcium-mediated signaling"/>
    <property type="evidence" value="ECO:0007669"/>
    <property type="project" value="TreeGrafter"/>
</dbReference>
<feature type="compositionally biased region" description="Polar residues" evidence="18">
    <location>
        <begin position="160"/>
        <end position="170"/>
    </location>
</feature>
<dbReference type="Proteomes" id="UP001108240">
    <property type="component" value="Unplaced"/>
</dbReference>
<dbReference type="FunFam" id="1.10.510.10:FF:000107">
    <property type="entry name" value="kinase suppressor of Ras 1"/>
    <property type="match status" value="1"/>
</dbReference>
<dbReference type="FunFam" id="1.10.150.50:FF:000031">
    <property type="entry name" value="Kinase suppressor of Ras 2"/>
    <property type="match status" value="1"/>
</dbReference>
<evidence type="ECO:0000259" key="19">
    <source>
        <dbReference type="PROSITE" id="PS50011"/>
    </source>
</evidence>
<evidence type="ECO:0000256" key="4">
    <source>
        <dbReference type="ARBA" id="ARBA00012513"/>
    </source>
</evidence>
<organism evidence="20 21">
    <name type="scientific">Cyprinus carpio carpio</name>
    <dbReference type="NCBI Taxonomy" id="630221"/>
    <lineage>
        <taxon>Eukaryota</taxon>
        <taxon>Metazoa</taxon>
        <taxon>Chordata</taxon>
        <taxon>Craniata</taxon>
        <taxon>Vertebrata</taxon>
        <taxon>Euteleostomi</taxon>
        <taxon>Actinopterygii</taxon>
        <taxon>Neopterygii</taxon>
        <taxon>Teleostei</taxon>
        <taxon>Ostariophysi</taxon>
        <taxon>Cypriniformes</taxon>
        <taxon>Cyprinidae</taxon>
        <taxon>Cyprininae</taxon>
        <taxon>Cyprinus</taxon>
    </lineage>
</organism>
<dbReference type="PROSITE" id="PS50011">
    <property type="entry name" value="PROTEIN_KINASE_DOM"/>
    <property type="match status" value="1"/>
</dbReference>
<feature type="compositionally biased region" description="Low complexity" evidence="18">
    <location>
        <begin position="488"/>
        <end position="503"/>
    </location>
</feature>
<evidence type="ECO:0000256" key="16">
    <source>
        <dbReference type="ARBA" id="ARBA00047899"/>
    </source>
</evidence>
<comment type="catalytic activity">
    <reaction evidence="17">
        <text>L-seryl-[protein] + ATP = O-phospho-L-seryl-[protein] + ADP + H(+)</text>
        <dbReference type="Rhea" id="RHEA:17989"/>
        <dbReference type="Rhea" id="RHEA-COMP:9863"/>
        <dbReference type="Rhea" id="RHEA-COMP:11604"/>
        <dbReference type="ChEBI" id="CHEBI:15378"/>
        <dbReference type="ChEBI" id="CHEBI:29999"/>
        <dbReference type="ChEBI" id="CHEBI:30616"/>
        <dbReference type="ChEBI" id="CHEBI:83421"/>
        <dbReference type="ChEBI" id="CHEBI:456216"/>
        <dbReference type="EC" id="2.7.11.1"/>
    </reaction>
</comment>
<dbReference type="GO" id="GO:0007265">
    <property type="term" value="P:Ras protein signal transduction"/>
    <property type="evidence" value="ECO:0007669"/>
    <property type="project" value="TreeGrafter"/>
</dbReference>
<evidence type="ECO:0000256" key="12">
    <source>
        <dbReference type="ARBA" id="ARBA00022777"/>
    </source>
</evidence>
<keyword evidence="6" id="KW-0723">Serine/threonine-protein kinase</keyword>
<comment type="subcellular location">
    <subcellularLocation>
        <location evidence="2">Cytoplasm</location>
    </subcellularLocation>
    <subcellularLocation>
        <location evidence="1">Membrane</location>
        <topology evidence="1">Peripheral membrane protein</topology>
    </subcellularLocation>
</comment>
<dbReference type="InterPro" id="IPR008271">
    <property type="entry name" value="Ser/Thr_kinase_AS"/>
</dbReference>
<dbReference type="InterPro" id="IPR025561">
    <property type="entry name" value="KSR_SAM-like_dom"/>
</dbReference>
<dbReference type="FunFam" id="3.30.200.20:FF:000034">
    <property type="entry name" value="Kinase suppressor of Ras 1"/>
    <property type="match status" value="1"/>
</dbReference>
<evidence type="ECO:0000313" key="21">
    <source>
        <dbReference type="Proteomes" id="UP001108240"/>
    </source>
</evidence>
<dbReference type="InterPro" id="IPR001245">
    <property type="entry name" value="Ser-Thr/Tyr_kinase_cat_dom"/>
</dbReference>
<reference evidence="20" key="1">
    <citation type="submission" date="2025-08" db="UniProtKB">
        <authorList>
            <consortium name="Ensembl"/>
        </authorList>
    </citation>
    <scope>IDENTIFICATION</scope>
</reference>
<feature type="domain" description="Protein kinase" evidence="19">
    <location>
        <begin position="581"/>
        <end position="859"/>
    </location>
</feature>
<keyword evidence="8" id="KW-0808">Transferase</keyword>
<comment type="catalytic activity">
    <reaction evidence="16">
        <text>L-threonyl-[protein] + ATP = O-phospho-L-threonyl-[protein] + ADP + H(+)</text>
        <dbReference type="Rhea" id="RHEA:46608"/>
        <dbReference type="Rhea" id="RHEA-COMP:11060"/>
        <dbReference type="Rhea" id="RHEA-COMP:11605"/>
        <dbReference type="ChEBI" id="CHEBI:15378"/>
        <dbReference type="ChEBI" id="CHEBI:30013"/>
        <dbReference type="ChEBI" id="CHEBI:30616"/>
        <dbReference type="ChEBI" id="CHEBI:61977"/>
        <dbReference type="ChEBI" id="CHEBI:456216"/>
        <dbReference type="EC" id="2.7.11.1"/>
    </reaction>
</comment>
<dbReference type="Pfam" id="PF20406">
    <property type="entry name" value="SAM_KSR1_N"/>
    <property type="match status" value="1"/>
</dbReference>
<evidence type="ECO:0000256" key="6">
    <source>
        <dbReference type="ARBA" id="ARBA00022527"/>
    </source>
</evidence>
<dbReference type="Gene3D" id="1.10.150.50">
    <property type="entry name" value="Transcription Factor, Ets-1"/>
    <property type="match status" value="1"/>
</dbReference>
<evidence type="ECO:0000256" key="9">
    <source>
        <dbReference type="ARBA" id="ARBA00022723"/>
    </source>
</evidence>
<keyword evidence="10" id="KW-0547">Nucleotide-binding</keyword>
<evidence type="ECO:0000313" key="20">
    <source>
        <dbReference type="Ensembl" id="ENSCCRP00000037396.2"/>
    </source>
</evidence>
<dbReference type="SUPFAM" id="SSF56112">
    <property type="entry name" value="Protein kinase-like (PK-like)"/>
    <property type="match status" value="1"/>
</dbReference>
<keyword evidence="14" id="KW-0067">ATP-binding</keyword>
<sequence length="868" mass="98264">MDEENMTKSDEHHLSLQKALQQCELVQNMIDISISSLEGLRTKCATSNDLTQKEIRTLEGKLVTYFSRQLSCKRKVSLQERNVELDGFPRLGHWFRIVNMRKEVIEEISPGELTLEALLEMSDEQVCEALQKFGASDEECARLNASLTCLRSAHKSGSKQDWSIQWPTSESGKENTPVGPSDPSQWVRLQLSQSPKLHSRYSQHLCQSPQALAPPFYSPHPHSDRLTVDPHYGLFPSPLDMGHHSLPPSPRQRHFAHTPPRTPLVVNTMTPPGTPQVRRRNKLKAPGTPPPASRKLIHLLPGFTALHRSKSHEFQLGNRIDDAQTPKAKKKNKPLNLKIHSSVAGSCENLPTQRSPLHSDHSLRSFFFPNFVPSTPPVHSETPSANTLSVPRWSPQIPRRDLGNSIKHRFSTKYWMSQTCIVLLKCLYGKAPPCHLLIYHRGARQLVRTESVPCDINNPLRYSDLHISQTLPKTNKINKDHIPVPYQPDSSSNPSSTTSSTPSSPAPPLPPSATPPSPLHPSPQSARQQKPSNLTGNDEAEGSADEFEEMNLSLLSARNFPRKASQTSIFLQEWDIPMEQLEIGELIGKGRFGQVYHGRWHGEVAIRLIDIERDNEEQLKAFKREVMAYRNTRHENVVLFMGACMRPPHLAIITSLCKGRTLYSVIRDAKVVLDVNKTRQIAQEMVKGMGYLHAKGILHKDMKSKNVFYDNGKVVITDFGLFTISGVLQAGSRRKDKLRIPSGWLCHLAPELIRQLSPETAENQLPFSKQSDVFAFGTIWYELHAREWPFKNQPAEVIIWQVGSGMKPNLTQIGMGKEISDILLFCWAYEQEERPSFSKLVELLEKLPKRNRRLSHPVHFWKSAEYVK</sequence>
<dbReference type="PANTHER" id="PTHR23257:SF775">
    <property type="entry name" value="KINASE SUPPRESSOR OF RAS 2"/>
    <property type="match status" value="1"/>
</dbReference>
<feature type="region of interest" description="Disordered" evidence="18">
    <location>
        <begin position="471"/>
        <end position="545"/>
    </location>
</feature>
<protein>
    <recommendedName>
        <fullName evidence="4">non-specific serine/threonine protein kinase</fullName>
        <ecNumber evidence="4">2.7.11.1</ecNumber>
    </recommendedName>
</protein>
<accession>A0A8C1BT21</accession>
<dbReference type="PROSITE" id="PS00108">
    <property type="entry name" value="PROTEIN_KINASE_ST"/>
    <property type="match status" value="1"/>
</dbReference>
<evidence type="ECO:0000256" key="18">
    <source>
        <dbReference type="SAM" id="MobiDB-lite"/>
    </source>
</evidence>
<evidence type="ECO:0000256" key="14">
    <source>
        <dbReference type="ARBA" id="ARBA00022840"/>
    </source>
</evidence>
<evidence type="ECO:0000256" key="7">
    <source>
        <dbReference type="ARBA" id="ARBA00022553"/>
    </source>
</evidence>
<evidence type="ECO:0000256" key="2">
    <source>
        <dbReference type="ARBA" id="ARBA00004496"/>
    </source>
</evidence>
<dbReference type="InterPro" id="IPR013761">
    <property type="entry name" value="SAM/pointed_sf"/>
</dbReference>
<dbReference type="Pfam" id="PF07714">
    <property type="entry name" value="PK_Tyr_Ser-Thr"/>
    <property type="match status" value="1"/>
</dbReference>
<evidence type="ECO:0000256" key="13">
    <source>
        <dbReference type="ARBA" id="ARBA00022833"/>
    </source>
</evidence>
<dbReference type="Pfam" id="PF13543">
    <property type="entry name" value="SAM_KSR1"/>
    <property type="match status" value="1"/>
</dbReference>
<dbReference type="Gene3D" id="6.10.140.1120">
    <property type="match status" value="1"/>
</dbReference>
<dbReference type="AlphaFoldDB" id="A0A8C1BT21"/>
<dbReference type="GO" id="GO:0008270">
    <property type="term" value="F:zinc ion binding"/>
    <property type="evidence" value="ECO:0007669"/>
    <property type="project" value="UniProtKB-KW"/>
</dbReference>
<proteinExistence type="inferred from homology"/>
<feature type="compositionally biased region" description="Pro residues" evidence="18">
    <location>
        <begin position="504"/>
        <end position="521"/>
    </location>
</feature>
<keyword evidence="5" id="KW-0963">Cytoplasm</keyword>
<dbReference type="GO" id="GO:0016020">
    <property type="term" value="C:membrane"/>
    <property type="evidence" value="ECO:0007669"/>
    <property type="project" value="UniProtKB-SubCell"/>
</dbReference>
<name>A0A8C1BT21_CYPCA</name>
<dbReference type="InterPro" id="IPR046861">
    <property type="entry name" value="SAM_KSR1_N"/>
</dbReference>
<dbReference type="EC" id="2.7.11.1" evidence="4"/>
<keyword evidence="15" id="KW-0472">Membrane</keyword>
<dbReference type="GO" id="GO:0004674">
    <property type="term" value="F:protein serine/threonine kinase activity"/>
    <property type="evidence" value="ECO:0007669"/>
    <property type="project" value="UniProtKB-KW"/>
</dbReference>
<comment type="similarity">
    <text evidence="3">Belongs to the protein kinase superfamily. TKL Ser/Thr protein kinase family.</text>
</comment>
<dbReference type="PANTHER" id="PTHR23257">
    <property type="entry name" value="SERINE-THREONINE PROTEIN KINASE"/>
    <property type="match status" value="1"/>
</dbReference>
<evidence type="ECO:0000256" key="1">
    <source>
        <dbReference type="ARBA" id="ARBA00004170"/>
    </source>
</evidence>
<feature type="region of interest" description="Disordered" evidence="18">
    <location>
        <begin position="160"/>
        <end position="185"/>
    </location>
</feature>
<dbReference type="SMART" id="SM00220">
    <property type="entry name" value="S_TKc"/>
    <property type="match status" value="1"/>
</dbReference>
<dbReference type="InterPro" id="IPR050167">
    <property type="entry name" value="Ser_Thr_protein_kinase"/>
</dbReference>
<reference evidence="20" key="2">
    <citation type="submission" date="2025-09" db="UniProtKB">
        <authorList>
            <consortium name="Ensembl"/>
        </authorList>
    </citation>
    <scope>IDENTIFICATION</scope>
</reference>
<dbReference type="InterPro" id="IPR046933">
    <property type="entry name" value="SAM_KSR1_N_sf"/>
</dbReference>
<keyword evidence="9" id="KW-0479">Metal-binding</keyword>
<keyword evidence="21" id="KW-1185">Reference proteome</keyword>
<keyword evidence="12" id="KW-0418">Kinase</keyword>
<evidence type="ECO:0000256" key="5">
    <source>
        <dbReference type="ARBA" id="ARBA00022490"/>
    </source>
</evidence>
<dbReference type="Gene3D" id="1.10.510.10">
    <property type="entry name" value="Transferase(Phosphotransferase) domain 1"/>
    <property type="match status" value="1"/>
</dbReference>
<keyword evidence="11" id="KW-0863">Zinc-finger</keyword>
<keyword evidence="13" id="KW-0862">Zinc</keyword>
<dbReference type="Gene3D" id="3.30.200.20">
    <property type="entry name" value="Phosphorylase Kinase, domain 1"/>
    <property type="match status" value="1"/>
</dbReference>
<dbReference type="GeneTree" id="ENSGT00940000158519"/>
<evidence type="ECO:0000256" key="3">
    <source>
        <dbReference type="ARBA" id="ARBA00005843"/>
    </source>
</evidence>
<keyword evidence="7" id="KW-0597">Phosphoprotein</keyword>
<dbReference type="GO" id="GO:0005524">
    <property type="term" value="F:ATP binding"/>
    <property type="evidence" value="ECO:0007669"/>
    <property type="project" value="UniProtKB-KW"/>
</dbReference>
<feature type="region of interest" description="Disordered" evidence="18">
    <location>
        <begin position="247"/>
        <end position="295"/>
    </location>
</feature>
<evidence type="ECO:0000256" key="10">
    <source>
        <dbReference type="ARBA" id="ARBA00022741"/>
    </source>
</evidence>
<evidence type="ECO:0000256" key="15">
    <source>
        <dbReference type="ARBA" id="ARBA00023136"/>
    </source>
</evidence>
<dbReference type="InterPro" id="IPR011009">
    <property type="entry name" value="Kinase-like_dom_sf"/>
</dbReference>
<dbReference type="InterPro" id="IPR000719">
    <property type="entry name" value="Prot_kinase_dom"/>
</dbReference>
<feature type="compositionally biased region" description="Polar residues" evidence="18">
    <location>
        <begin position="526"/>
        <end position="536"/>
    </location>
</feature>